<gene>
    <name evidence="1" type="ORF">BJ992_004771</name>
</gene>
<reference evidence="1 2" key="1">
    <citation type="submission" date="2020-08" db="EMBL/GenBank/DDBJ databases">
        <title>Sequencing the genomes of 1000 actinobacteria strains.</title>
        <authorList>
            <person name="Klenk H.-P."/>
        </authorList>
    </citation>
    <scope>NUCLEOTIDE SEQUENCE [LARGE SCALE GENOMIC DNA]</scope>
    <source>
        <strain evidence="1 2">DSM 44936</strain>
    </source>
</reference>
<keyword evidence="2" id="KW-1185">Reference proteome</keyword>
<evidence type="ECO:0000313" key="1">
    <source>
        <dbReference type="EMBL" id="MBB6475340.1"/>
    </source>
</evidence>
<sequence>MLPVKPRRILPTIFAVFAVLYMVRDPKGAAVAVTTGFHALMGFMDAMTTFFNGLG</sequence>
<comment type="caution">
    <text evidence="1">The sequence shown here is derived from an EMBL/GenBank/DDBJ whole genome shotgun (WGS) entry which is preliminary data.</text>
</comment>
<dbReference type="EMBL" id="JACHIU010000001">
    <property type="protein sequence ID" value="MBB6475340.1"/>
    <property type="molecule type" value="Genomic_DNA"/>
</dbReference>
<dbReference type="Proteomes" id="UP000555564">
    <property type="component" value="Unassembled WGS sequence"/>
</dbReference>
<accession>A0A7X0M883</accession>
<protein>
    <submittedName>
        <fullName evidence="1">Uncharacterized protein</fullName>
    </submittedName>
</protein>
<dbReference type="AlphaFoldDB" id="A0A7X0M883"/>
<organism evidence="1 2">
    <name type="scientific">Sphaerisporangium rubeum</name>
    <dbReference type="NCBI Taxonomy" id="321317"/>
    <lineage>
        <taxon>Bacteria</taxon>
        <taxon>Bacillati</taxon>
        <taxon>Actinomycetota</taxon>
        <taxon>Actinomycetes</taxon>
        <taxon>Streptosporangiales</taxon>
        <taxon>Streptosporangiaceae</taxon>
        <taxon>Sphaerisporangium</taxon>
    </lineage>
</organism>
<name>A0A7X0M883_9ACTN</name>
<evidence type="ECO:0000313" key="2">
    <source>
        <dbReference type="Proteomes" id="UP000555564"/>
    </source>
</evidence>
<dbReference type="RefSeq" id="WP_184984581.1">
    <property type="nucleotide sequence ID" value="NZ_BAAALO010000003.1"/>
</dbReference>
<proteinExistence type="predicted"/>